<dbReference type="AlphaFoldDB" id="G4NMB9"/>
<proteinExistence type="predicted"/>
<reference evidence="1 2" key="1">
    <citation type="journal article" date="2011" name="J. Exp. Med.">
        <title>A live-attenuated chlamydial vaccine protects against trachoma in nonhuman primates.</title>
        <authorList>
            <person name="Kari L."/>
            <person name="Whitmire W.M."/>
            <person name="Olivares-Zavaleta N."/>
            <person name="Goheen M.M."/>
            <person name="Taylor L.D."/>
            <person name="Carlson J.H."/>
            <person name="Sturdevant G.L."/>
            <person name="Lu C."/>
            <person name="Bakios L.E."/>
            <person name="Randall L.B."/>
            <person name="Parnell M.J."/>
            <person name="Zhong G."/>
            <person name="Caldwell H.D."/>
        </authorList>
    </citation>
    <scope>NUCLEOTIDE SEQUENCE [LARGE SCALE GENOMIC DNA]</scope>
    <source>
        <strain evidence="1 2">A2497</strain>
    </source>
</reference>
<name>G4NMB9_CHLT4</name>
<accession>G4NMB9</accession>
<dbReference type="Proteomes" id="UP000009287">
    <property type="component" value="Chromosome"/>
</dbReference>
<protein>
    <submittedName>
        <fullName evidence="1">Uncharacterized protein</fullName>
    </submittedName>
</protein>
<evidence type="ECO:0000313" key="2">
    <source>
        <dbReference type="Proteomes" id="UP000009287"/>
    </source>
</evidence>
<dbReference type="KEGG" id="cra:CTO_0964"/>
<sequence>MHMFSAESKAFLFLYQDLFSQGTFKYLAIDSTMFLSMSFEEKIIRSIEH</sequence>
<organism evidence="1 2">
    <name type="scientific">Chlamydia trachomatis serovar A (strain A2497)</name>
    <dbReference type="NCBI Taxonomy" id="580047"/>
    <lineage>
        <taxon>Bacteria</taxon>
        <taxon>Pseudomonadati</taxon>
        <taxon>Chlamydiota</taxon>
        <taxon>Chlamydiia</taxon>
        <taxon>Chlamydiales</taxon>
        <taxon>Chlamydiaceae</taxon>
        <taxon>Chlamydia/Chlamydophila group</taxon>
        <taxon>Chlamydia</taxon>
    </lineage>
</organism>
<gene>
    <name evidence="1" type="ordered locus">CTO_0964</name>
</gene>
<dbReference type="EMBL" id="CP002401">
    <property type="protein sequence ID" value="AEP35113.1"/>
    <property type="molecule type" value="Genomic_DNA"/>
</dbReference>
<evidence type="ECO:0000313" key="1">
    <source>
        <dbReference type="EMBL" id="AEP35113.1"/>
    </source>
</evidence>